<evidence type="ECO:0000256" key="1">
    <source>
        <dbReference type="SAM" id="MobiDB-lite"/>
    </source>
</evidence>
<dbReference type="EnsemblMetazoa" id="SCAU007831-RA">
    <property type="protein sequence ID" value="SCAU007831-PA"/>
    <property type="gene ID" value="SCAU007831"/>
</dbReference>
<dbReference type="VEuPathDB" id="VectorBase:SCAU007831"/>
<feature type="signal peptide" evidence="2">
    <location>
        <begin position="1"/>
        <end position="23"/>
    </location>
</feature>
<dbReference type="OrthoDB" id="10618213at2759"/>
<evidence type="ECO:0000313" key="4">
    <source>
        <dbReference type="Proteomes" id="UP000095300"/>
    </source>
</evidence>
<dbReference type="Proteomes" id="UP000095300">
    <property type="component" value="Unassembled WGS sequence"/>
</dbReference>
<accession>A0A1I8PG88</accession>
<proteinExistence type="predicted"/>
<evidence type="ECO:0000256" key="2">
    <source>
        <dbReference type="SAM" id="SignalP"/>
    </source>
</evidence>
<keyword evidence="4" id="KW-1185">Reference proteome</keyword>
<feature type="compositionally biased region" description="Acidic residues" evidence="1">
    <location>
        <begin position="49"/>
        <end position="67"/>
    </location>
</feature>
<protein>
    <submittedName>
        <fullName evidence="3">Uncharacterized protein</fullName>
    </submittedName>
</protein>
<feature type="chain" id="PRO_5009326573" evidence="2">
    <location>
        <begin position="24"/>
        <end position="120"/>
    </location>
</feature>
<dbReference type="KEGG" id="scac:106094655"/>
<keyword evidence="2" id="KW-0732">Signal</keyword>
<evidence type="ECO:0000313" key="3">
    <source>
        <dbReference type="EnsemblMetazoa" id="SCAU007831-PA"/>
    </source>
</evidence>
<sequence length="120" mass="13597">MKLQVVVVAGLIILCLNCDFTASRVVDRIDRSEIGRPSQIAKEGRQAFPDDDYYEEEEEEEEEDELQEALNADNGAGGSADEAGLEEEDEGDNEDEEGDEEDERRFMEDKRYLKAVYAIL</sequence>
<feature type="region of interest" description="Disordered" evidence="1">
    <location>
        <begin position="37"/>
        <end position="107"/>
    </location>
</feature>
<name>A0A1I8PG88_STOCA</name>
<reference evidence="3" key="1">
    <citation type="submission" date="2020-05" db="UniProtKB">
        <authorList>
            <consortium name="EnsemblMetazoa"/>
        </authorList>
    </citation>
    <scope>IDENTIFICATION</scope>
    <source>
        <strain evidence="3">USDA</strain>
    </source>
</reference>
<gene>
    <name evidence="3" type="primary">106094655</name>
</gene>
<feature type="compositionally biased region" description="Acidic residues" evidence="1">
    <location>
        <begin position="83"/>
        <end position="102"/>
    </location>
</feature>
<dbReference type="AlphaFoldDB" id="A0A1I8PG88"/>
<organism evidence="3 4">
    <name type="scientific">Stomoxys calcitrans</name>
    <name type="common">Stable fly</name>
    <name type="synonym">Conops calcitrans</name>
    <dbReference type="NCBI Taxonomy" id="35570"/>
    <lineage>
        <taxon>Eukaryota</taxon>
        <taxon>Metazoa</taxon>
        <taxon>Ecdysozoa</taxon>
        <taxon>Arthropoda</taxon>
        <taxon>Hexapoda</taxon>
        <taxon>Insecta</taxon>
        <taxon>Pterygota</taxon>
        <taxon>Neoptera</taxon>
        <taxon>Endopterygota</taxon>
        <taxon>Diptera</taxon>
        <taxon>Brachycera</taxon>
        <taxon>Muscomorpha</taxon>
        <taxon>Muscoidea</taxon>
        <taxon>Muscidae</taxon>
        <taxon>Stomoxys</taxon>
    </lineage>
</organism>